<evidence type="ECO:0000256" key="6">
    <source>
        <dbReference type="ARBA" id="ARBA00022989"/>
    </source>
</evidence>
<feature type="transmembrane region" description="Helical" evidence="8">
    <location>
        <begin position="24"/>
        <end position="41"/>
    </location>
</feature>
<feature type="transmembrane region" description="Helical" evidence="8">
    <location>
        <begin position="267"/>
        <end position="284"/>
    </location>
</feature>
<evidence type="ECO:0000256" key="2">
    <source>
        <dbReference type="ARBA" id="ARBA00009773"/>
    </source>
</evidence>
<dbReference type="PATRIC" id="fig|319652.3.peg.1685"/>
<feature type="transmembrane region" description="Helical" evidence="8">
    <location>
        <begin position="180"/>
        <end position="205"/>
    </location>
</feature>
<sequence>MALSLGLAAKGSCAMFDKIRRSPLLFWSLELLIVATLIYVCTKINFLFAPIGTFISTVFVPIILSGFLFYLLNPLVKLIEKVKIKKFHVNHTWAVVIVFLLLFGVIGYALGWMIPRLINQIAQLISNLPAIANNLQTESQHFVEHSDWIKNVDLDPYIKKMNASVGTYAQSILSTMTSSIGTLIATITSVTVVIITVPVMLFYMLKDGWKLMPSIKRALPPKNADTIVELFNKMSATLSSYISGQVLECLFVGTFTAIGYMIIGQPYALLLGVIAGISNIVPYIGPYIGIFPALLVSLTVSPMQVIWVIVVVLIVQQVDGNLIYPNIIGRSLQVHPLTIIILLLAAGKIAGIPGMILAIPAYAVVKVIVEFIYHIWILNNEE</sequence>
<keyword evidence="6 8" id="KW-1133">Transmembrane helix</keyword>
<dbReference type="PANTHER" id="PTHR21716">
    <property type="entry name" value="TRANSMEMBRANE PROTEIN"/>
    <property type="match status" value="1"/>
</dbReference>
<keyword evidence="10" id="KW-1185">Reference proteome</keyword>
<reference evidence="9 10" key="1">
    <citation type="journal article" date="2015" name="Genome Announc.">
        <title>Expanding the biotechnology potential of lactobacilli through comparative genomics of 213 strains and associated genera.</title>
        <authorList>
            <person name="Sun Z."/>
            <person name="Harris H.M."/>
            <person name="McCann A."/>
            <person name="Guo C."/>
            <person name="Argimon S."/>
            <person name="Zhang W."/>
            <person name="Yang X."/>
            <person name="Jeffery I.B."/>
            <person name="Cooney J.C."/>
            <person name="Kagawa T.F."/>
            <person name="Liu W."/>
            <person name="Song Y."/>
            <person name="Salvetti E."/>
            <person name="Wrobel A."/>
            <person name="Rasinkangas P."/>
            <person name="Parkhill J."/>
            <person name="Rea M.C."/>
            <person name="O'Sullivan O."/>
            <person name="Ritari J."/>
            <person name="Douillard F.P."/>
            <person name="Paul Ross R."/>
            <person name="Yang R."/>
            <person name="Briner A.E."/>
            <person name="Felis G.E."/>
            <person name="de Vos W.M."/>
            <person name="Barrangou R."/>
            <person name="Klaenhammer T.R."/>
            <person name="Caufield P.W."/>
            <person name="Cui Y."/>
            <person name="Zhang H."/>
            <person name="O'Toole P.W."/>
        </authorList>
    </citation>
    <scope>NUCLEOTIDE SEQUENCE [LARGE SCALE GENOMIC DNA]</scope>
    <source>
        <strain evidence="9 10">DSM 17757</strain>
    </source>
</reference>
<comment type="similarity">
    <text evidence="2">Belongs to the autoinducer-2 exporter (AI-2E) (TC 2.A.86) family.</text>
</comment>
<feature type="transmembrane region" description="Helical" evidence="8">
    <location>
        <begin position="238"/>
        <end position="260"/>
    </location>
</feature>
<dbReference type="STRING" id="319652.IV80_GL001664"/>
<keyword evidence="4" id="KW-1003">Cell membrane</keyword>
<evidence type="ECO:0000256" key="4">
    <source>
        <dbReference type="ARBA" id="ARBA00022475"/>
    </source>
</evidence>
<keyword evidence="3" id="KW-0813">Transport</keyword>
<proteinExistence type="inferred from homology"/>
<dbReference type="InterPro" id="IPR002549">
    <property type="entry name" value="AI-2E-like"/>
</dbReference>
<feature type="transmembrane region" description="Helical" evidence="8">
    <location>
        <begin position="48"/>
        <end position="72"/>
    </location>
</feature>
<dbReference type="AlphaFoldDB" id="A0A0R2IRK4"/>
<evidence type="ECO:0000313" key="9">
    <source>
        <dbReference type="EMBL" id="KRN66102.1"/>
    </source>
</evidence>
<keyword evidence="7 8" id="KW-0472">Membrane</keyword>
<evidence type="ECO:0000256" key="3">
    <source>
        <dbReference type="ARBA" id="ARBA00022448"/>
    </source>
</evidence>
<comment type="subcellular location">
    <subcellularLocation>
        <location evidence="1">Cell membrane</location>
        <topology evidence="1">Multi-pass membrane protein</topology>
    </subcellularLocation>
</comment>
<evidence type="ECO:0000313" key="10">
    <source>
        <dbReference type="Proteomes" id="UP000051568"/>
    </source>
</evidence>
<organism evidence="9 10">
    <name type="scientific">Pediococcus cellicola</name>
    <dbReference type="NCBI Taxonomy" id="319652"/>
    <lineage>
        <taxon>Bacteria</taxon>
        <taxon>Bacillati</taxon>
        <taxon>Bacillota</taxon>
        <taxon>Bacilli</taxon>
        <taxon>Lactobacillales</taxon>
        <taxon>Lactobacillaceae</taxon>
        <taxon>Pediococcus</taxon>
    </lineage>
</organism>
<feature type="transmembrane region" description="Helical" evidence="8">
    <location>
        <begin position="92"/>
        <end position="114"/>
    </location>
</feature>
<keyword evidence="5 8" id="KW-0812">Transmembrane</keyword>
<dbReference type="Proteomes" id="UP000051568">
    <property type="component" value="Unassembled WGS sequence"/>
</dbReference>
<evidence type="ECO:0000256" key="7">
    <source>
        <dbReference type="ARBA" id="ARBA00023136"/>
    </source>
</evidence>
<gene>
    <name evidence="9" type="ORF">IV80_GL001664</name>
</gene>
<name>A0A0R2IRK4_9LACO</name>
<evidence type="ECO:0008006" key="11">
    <source>
        <dbReference type="Google" id="ProtNLM"/>
    </source>
</evidence>
<protein>
    <recommendedName>
        <fullName evidence="11">Permease</fullName>
    </recommendedName>
</protein>
<dbReference type="GO" id="GO:0005886">
    <property type="term" value="C:plasma membrane"/>
    <property type="evidence" value="ECO:0007669"/>
    <property type="project" value="UniProtKB-SubCell"/>
</dbReference>
<accession>A0A0R2IRK4</accession>
<dbReference type="EMBL" id="JQBR01000006">
    <property type="protein sequence ID" value="KRN66102.1"/>
    <property type="molecule type" value="Genomic_DNA"/>
</dbReference>
<evidence type="ECO:0000256" key="8">
    <source>
        <dbReference type="SAM" id="Phobius"/>
    </source>
</evidence>
<dbReference type="PANTHER" id="PTHR21716:SF53">
    <property type="entry name" value="PERMEASE PERM-RELATED"/>
    <property type="match status" value="1"/>
</dbReference>
<evidence type="ECO:0000256" key="1">
    <source>
        <dbReference type="ARBA" id="ARBA00004651"/>
    </source>
</evidence>
<evidence type="ECO:0000256" key="5">
    <source>
        <dbReference type="ARBA" id="ARBA00022692"/>
    </source>
</evidence>
<dbReference type="GO" id="GO:0055085">
    <property type="term" value="P:transmembrane transport"/>
    <property type="evidence" value="ECO:0007669"/>
    <property type="project" value="TreeGrafter"/>
</dbReference>
<comment type="caution">
    <text evidence="9">The sequence shown here is derived from an EMBL/GenBank/DDBJ whole genome shotgun (WGS) entry which is preliminary data.</text>
</comment>
<dbReference type="Pfam" id="PF01594">
    <property type="entry name" value="AI-2E_transport"/>
    <property type="match status" value="1"/>
</dbReference>